<evidence type="ECO:0000313" key="3">
    <source>
        <dbReference type="Proteomes" id="UP000283387"/>
    </source>
</evidence>
<feature type="signal peptide" evidence="1">
    <location>
        <begin position="1"/>
        <end position="24"/>
    </location>
</feature>
<dbReference type="Proteomes" id="UP000283387">
    <property type="component" value="Unassembled WGS sequence"/>
</dbReference>
<dbReference type="EMBL" id="RAPN01000001">
    <property type="protein sequence ID" value="RKD92046.1"/>
    <property type="molecule type" value="Genomic_DNA"/>
</dbReference>
<gene>
    <name evidence="2" type="ORF">BC643_2416</name>
</gene>
<protein>
    <recommendedName>
        <fullName evidence="4">Lipoprotein</fullName>
    </recommendedName>
</protein>
<evidence type="ECO:0000256" key="1">
    <source>
        <dbReference type="SAM" id="SignalP"/>
    </source>
</evidence>
<dbReference type="AlphaFoldDB" id="A0A419W9D8"/>
<feature type="chain" id="PRO_5019158236" description="Lipoprotein" evidence="1">
    <location>
        <begin position="25"/>
        <end position="283"/>
    </location>
</feature>
<dbReference type="PROSITE" id="PS51257">
    <property type="entry name" value="PROKAR_LIPOPROTEIN"/>
    <property type="match status" value="1"/>
</dbReference>
<sequence>MKTRNFLVVGILIAGATLSFSACSKDDNNTPEDELSDETIALVQESANGDMLEEELDASVQEAIAYTEENAMQTKSASAESDCAVITYTPEDGTFPRTISVDFGEGCESIRGVTRSGSITILLTDTLKNTGAEYTVTFNNYQVENTTITGSKSVTNIGTPAAPSFTDESQLELTTPAGIVITKSKSIIREQIEGIDTYSVVDDVFLISGSSATSSSAGRSYSYIIVDPLKVARTCENILSGVAEINWNGQSEPVTIDYGDGDCDWKVYVSRARRIIRRQVLLN</sequence>
<keyword evidence="3" id="KW-1185">Reference proteome</keyword>
<evidence type="ECO:0000313" key="2">
    <source>
        <dbReference type="EMBL" id="RKD92046.1"/>
    </source>
</evidence>
<organism evidence="2 3">
    <name type="scientific">Mangrovibacterium diazotrophicum</name>
    <dbReference type="NCBI Taxonomy" id="1261403"/>
    <lineage>
        <taxon>Bacteria</taxon>
        <taxon>Pseudomonadati</taxon>
        <taxon>Bacteroidota</taxon>
        <taxon>Bacteroidia</taxon>
        <taxon>Marinilabiliales</taxon>
        <taxon>Prolixibacteraceae</taxon>
        <taxon>Mangrovibacterium</taxon>
    </lineage>
</organism>
<dbReference type="OrthoDB" id="1114031at2"/>
<name>A0A419W9D8_9BACT</name>
<accession>A0A419W9D8</accession>
<keyword evidence="1" id="KW-0732">Signal</keyword>
<evidence type="ECO:0008006" key="4">
    <source>
        <dbReference type="Google" id="ProtNLM"/>
    </source>
</evidence>
<comment type="caution">
    <text evidence="2">The sequence shown here is derived from an EMBL/GenBank/DDBJ whole genome shotgun (WGS) entry which is preliminary data.</text>
</comment>
<dbReference type="RefSeq" id="WP_120273297.1">
    <property type="nucleotide sequence ID" value="NZ_RAPN01000001.1"/>
</dbReference>
<reference evidence="2 3" key="1">
    <citation type="submission" date="2018-09" db="EMBL/GenBank/DDBJ databases">
        <title>Genomic Encyclopedia of Archaeal and Bacterial Type Strains, Phase II (KMG-II): from individual species to whole genera.</title>
        <authorList>
            <person name="Goeker M."/>
        </authorList>
    </citation>
    <scope>NUCLEOTIDE SEQUENCE [LARGE SCALE GENOMIC DNA]</scope>
    <source>
        <strain evidence="2 3">DSM 27148</strain>
    </source>
</reference>
<proteinExistence type="predicted"/>